<dbReference type="GeneID" id="31356918"/>
<reference evidence="3 4" key="1">
    <citation type="journal article" date="2011" name="Genome Res.">
        <title>Phylogeny-wide analysis of social amoeba genomes highlights ancient origins for complex intercellular communication.</title>
        <authorList>
            <person name="Heidel A.J."/>
            <person name="Lawal H.M."/>
            <person name="Felder M."/>
            <person name="Schilde C."/>
            <person name="Helps N.R."/>
            <person name="Tunggal B."/>
            <person name="Rivero F."/>
            <person name="John U."/>
            <person name="Schleicher M."/>
            <person name="Eichinger L."/>
            <person name="Platzer M."/>
            <person name="Noegel A.A."/>
            <person name="Schaap P."/>
            <person name="Gloeckner G."/>
        </authorList>
    </citation>
    <scope>NUCLEOTIDE SEQUENCE [LARGE SCALE GENOMIC DNA]</scope>
    <source>
        <strain evidence="4">ATCC 26659 / Pp 5 / PN500</strain>
    </source>
</reference>
<feature type="domain" description="Carbohydrate binding" evidence="2">
    <location>
        <begin position="200"/>
        <end position="284"/>
    </location>
</feature>
<evidence type="ECO:0000313" key="4">
    <source>
        <dbReference type="Proteomes" id="UP000001396"/>
    </source>
</evidence>
<dbReference type="RefSeq" id="XP_020437713.1">
    <property type="nucleotide sequence ID" value="XM_020572398.1"/>
</dbReference>
<dbReference type="AlphaFoldDB" id="D3AZ49"/>
<dbReference type="EMBL" id="ADBJ01000006">
    <property type="protein sequence ID" value="EFA85606.1"/>
    <property type="molecule type" value="Genomic_DNA"/>
</dbReference>
<dbReference type="PANTHER" id="PTHR33239">
    <property type="entry name" value="CELLULOSE-BINDING DOMAIN-CONTAINING PROTEIN-RELATED"/>
    <property type="match status" value="1"/>
</dbReference>
<dbReference type="GO" id="GO:0005201">
    <property type="term" value="F:extracellular matrix structural constituent"/>
    <property type="evidence" value="ECO:0007669"/>
    <property type="project" value="TreeGrafter"/>
</dbReference>
<gene>
    <name evidence="3" type="ORF">PPL_01389</name>
</gene>
<evidence type="ECO:0000259" key="2">
    <source>
        <dbReference type="SMART" id="SM01063"/>
    </source>
</evidence>
<dbReference type="SMART" id="SM01063">
    <property type="entry name" value="CBM49"/>
    <property type="match status" value="1"/>
</dbReference>
<feature type="signal peptide" evidence="1">
    <location>
        <begin position="1"/>
        <end position="19"/>
    </location>
</feature>
<protein>
    <recommendedName>
        <fullName evidence="2">Carbohydrate binding domain-containing protein</fullName>
    </recommendedName>
</protein>
<accession>D3AZ49</accession>
<sequence>MKLLLLLVIAVASIQLASAFRCADGLDQAIFRDSLHVTTRDWSWAGSRMFNCTTPVHSGTHSFSFVPRNYEGLYFNLQTPIDPSRHSMVSLWVHGGGVGNQKIYVRLTSNKVAVTRDYFLWGPQSILVNCSDVPASQWAQAVVNLDLLEPGFYDGIQILTHGQDLQARVYIDDVEVIKRCPSDPFKKTLPTSVCNAADCISVKVVETPTRWNQNGVEYQQYAVTFKNTSGKTFKKVEFEKGYFLPRDKKDIWGCQENPGDRWTLPNNMKDFPKGTEFTVGCVSQRGPVSFKVVYVEVAK</sequence>
<dbReference type="GO" id="GO:0030198">
    <property type="term" value="P:extracellular matrix organization"/>
    <property type="evidence" value="ECO:0007669"/>
    <property type="project" value="TreeGrafter"/>
</dbReference>
<organism evidence="3 4">
    <name type="scientific">Heterostelium pallidum (strain ATCC 26659 / Pp 5 / PN500)</name>
    <name type="common">Cellular slime mold</name>
    <name type="synonym">Polysphondylium pallidum</name>
    <dbReference type="NCBI Taxonomy" id="670386"/>
    <lineage>
        <taxon>Eukaryota</taxon>
        <taxon>Amoebozoa</taxon>
        <taxon>Evosea</taxon>
        <taxon>Eumycetozoa</taxon>
        <taxon>Dictyostelia</taxon>
        <taxon>Acytosteliales</taxon>
        <taxon>Acytosteliaceae</taxon>
        <taxon>Heterostelium</taxon>
    </lineage>
</organism>
<dbReference type="PANTHER" id="PTHR33239:SF4">
    <property type="entry name" value="CMP_DCMP-TYPE DEAMINASE DOMAIN-CONTAINING PROTEIN-RELATED"/>
    <property type="match status" value="1"/>
</dbReference>
<dbReference type="Gene3D" id="2.60.120.260">
    <property type="entry name" value="Galactose-binding domain-like"/>
    <property type="match status" value="1"/>
</dbReference>
<evidence type="ECO:0000256" key="1">
    <source>
        <dbReference type="SAM" id="SignalP"/>
    </source>
</evidence>
<comment type="caution">
    <text evidence="3">The sequence shown here is derived from an EMBL/GenBank/DDBJ whole genome shotgun (WGS) entry which is preliminary data.</text>
</comment>
<keyword evidence="1" id="KW-0732">Signal</keyword>
<dbReference type="Pfam" id="PF09478">
    <property type="entry name" value="CBM49"/>
    <property type="match status" value="1"/>
</dbReference>
<dbReference type="InterPro" id="IPR019028">
    <property type="entry name" value="CBM_49"/>
</dbReference>
<dbReference type="InParanoid" id="D3AZ49"/>
<evidence type="ECO:0000313" key="3">
    <source>
        <dbReference type="EMBL" id="EFA85606.1"/>
    </source>
</evidence>
<dbReference type="OMA" id="DWSWAKP"/>
<proteinExistence type="predicted"/>
<dbReference type="GO" id="GO:0030246">
    <property type="term" value="F:carbohydrate binding"/>
    <property type="evidence" value="ECO:0007669"/>
    <property type="project" value="InterPro"/>
</dbReference>
<dbReference type="Proteomes" id="UP000001396">
    <property type="component" value="Unassembled WGS sequence"/>
</dbReference>
<keyword evidence="4" id="KW-1185">Reference proteome</keyword>
<feature type="chain" id="PRO_5003040642" description="Carbohydrate binding domain-containing protein" evidence="1">
    <location>
        <begin position="20"/>
        <end position="299"/>
    </location>
</feature>
<dbReference type="FunCoup" id="D3AZ49">
    <property type="interactions" value="805"/>
</dbReference>
<dbReference type="InterPro" id="IPR052879">
    <property type="entry name" value="Dd_Spore_Germination_Stalk"/>
</dbReference>
<dbReference type="GO" id="GO:0031012">
    <property type="term" value="C:extracellular matrix"/>
    <property type="evidence" value="ECO:0007669"/>
    <property type="project" value="TreeGrafter"/>
</dbReference>
<name>D3AZ49_HETP5</name>